<comment type="caution">
    <text evidence="2">The sequence shown here is derived from an EMBL/GenBank/DDBJ whole genome shotgun (WGS) entry which is preliminary data.</text>
</comment>
<protein>
    <submittedName>
        <fullName evidence="2">Uncharacterized protein</fullName>
    </submittedName>
</protein>
<gene>
    <name evidence="2" type="ORF">PVK06_039836</name>
</gene>
<dbReference type="EMBL" id="JARKNE010000011">
    <property type="protein sequence ID" value="KAK5785269.1"/>
    <property type="molecule type" value="Genomic_DNA"/>
</dbReference>
<keyword evidence="3" id="KW-1185">Reference proteome</keyword>
<name>A0ABR0N3Y6_GOSAR</name>
<sequence>MHPEKGFTLKESNYIDFMAHIRQIVEALNWELFCEKRPSVDEEIKAPITSSAINEFFELPDFGDDKYSSLMGNIEFENLQEILEELIVPCSKWTVSKQGIHTCRREYLTPLAKQQVEKSEDHEEKEEEDPTEIKPRQLVVIPDKVEPIELVTELDIATSIFRTQSPRSEL</sequence>
<reference evidence="2 3" key="1">
    <citation type="submission" date="2023-03" db="EMBL/GenBank/DDBJ databases">
        <title>WGS of Gossypium arboreum.</title>
        <authorList>
            <person name="Yu D."/>
        </authorList>
    </citation>
    <scope>NUCLEOTIDE SEQUENCE [LARGE SCALE GENOMIC DNA]</scope>
    <source>
        <tissue evidence="2">Leaf</tissue>
    </source>
</reference>
<evidence type="ECO:0000313" key="3">
    <source>
        <dbReference type="Proteomes" id="UP001358586"/>
    </source>
</evidence>
<organism evidence="2 3">
    <name type="scientific">Gossypium arboreum</name>
    <name type="common">Tree cotton</name>
    <name type="synonym">Gossypium nanking</name>
    <dbReference type="NCBI Taxonomy" id="29729"/>
    <lineage>
        <taxon>Eukaryota</taxon>
        <taxon>Viridiplantae</taxon>
        <taxon>Streptophyta</taxon>
        <taxon>Embryophyta</taxon>
        <taxon>Tracheophyta</taxon>
        <taxon>Spermatophyta</taxon>
        <taxon>Magnoliopsida</taxon>
        <taxon>eudicotyledons</taxon>
        <taxon>Gunneridae</taxon>
        <taxon>Pentapetalae</taxon>
        <taxon>rosids</taxon>
        <taxon>malvids</taxon>
        <taxon>Malvales</taxon>
        <taxon>Malvaceae</taxon>
        <taxon>Malvoideae</taxon>
        <taxon>Gossypium</taxon>
    </lineage>
</organism>
<evidence type="ECO:0000256" key="1">
    <source>
        <dbReference type="SAM" id="MobiDB-lite"/>
    </source>
</evidence>
<accession>A0ABR0N3Y6</accession>
<evidence type="ECO:0000313" key="2">
    <source>
        <dbReference type="EMBL" id="KAK5785269.1"/>
    </source>
</evidence>
<feature type="region of interest" description="Disordered" evidence="1">
    <location>
        <begin position="114"/>
        <end position="136"/>
    </location>
</feature>
<dbReference type="Proteomes" id="UP001358586">
    <property type="component" value="Chromosome 11"/>
</dbReference>
<proteinExistence type="predicted"/>